<proteinExistence type="inferred from homology"/>
<keyword evidence="3 4" id="KW-0143">Chaperone</keyword>
<dbReference type="InterPro" id="IPR005623">
    <property type="entry name" value="Chaperone_NapD_NO3_reduct"/>
</dbReference>
<reference evidence="5 6" key="1">
    <citation type="submission" date="2024-02" db="EMBL/GenBank/DDBJ databases">
        <title>Bacteria isolated from the canopy kelp, Nereocystis luetkeana.</title>
        <authorList>
            <person name="Pfister C.A."/>
            <person name="Younker I.T."/>
            <person name="Light S.H."/>
        </authorList>
    </citation>
    <scope>NUCLEOTIDE SEQUENCE [LARGE SCALE GENOMIC DNA]</scope>
    <source>
        <strain evidence="5 6">TI.2.07</strain>
    </source>
</reference>
<comment type="similarity">
    <text evidence="4">Belongs to the NapD family.</text>
</comment>
<comment type="subcellular location">
    <subcellularLocation>
        <location evidence="1 4">Cytoplasm</location>
    </subcellularLocation>
</comment>
<dbReference type="HAMAP" id="MF_02200">
    <property type="entry name" value="NapD"/>
    <property type="match status" value="1"/>
</dbReference>
<gene>
    <name evidence="4" type="primary">napD</name>
    <name evidence="5" type="ORF">V6255_04860</name>
</gene>
<comment type="function">
    <text evidence="4">Chaperone for NapA, the catalytic subunit of the periplasmic nitrate reductase. It binds directly and specifically to the twin-arginine signal peptide of NapA, preventing premature interaction with the Tat translocase and premature export.</text>
</comment>
<name>A0ABU9H9B8_9GAMM</name>
<sequence>MRTDELHISSLIVHVRPEKILDLKACIQESQQAELVTVTEKGKAIVVIEAANQREIMKCIDNINDIDGVVHTSLVYHEFEQSTQNNSEEGQ</sequence>
<keyword evidence="6" id="KW-1185">Reference proteome</keyword>
<keyword evidence="2 4" id="KW-0963">Cytoplasm</keyword>
<accession>A0ABU9H9B8</accession>
<organism evidence="5 6">
    <name type="scientific">Psychromonas arctica</name>
    <dbReference type="NCBI Taxonomy" id="168275"/>
    <lineage>
        <taxon>Bacteria</taxon>
        <taxon>Pseudomonadati</taxon>
        <taxon>Pseudomonadota</taxon>
        <taxon>Gammaproteobacteria</taxon>
        <taxon>Alteromonadales</taxon>
        <taxon>Psychromonadaceae</taxon>
        <taxon>Psychromonas</taxon>
    </lineage>
</organism>
<dbReference type="Pfam" id="PF03927">
    <property type="entry name" value="NapD"/>
    <property type="match status" value="1"/>
</dbReference>
<dbReference type="RefSeq" id="WP_341627123.1">
    <property type="nucleotide sequence ID" value="NZ_JBAKBA010000007.1"/>
</dbReference>
<dbReference type="PANTHER" id="PTHR38603:SF1">
    <property type="entry name" value="CHAPERONE NAPD"/>
    <property type="match status" value="1"/>
</dbReference>
<evidence type="ECO:0000256" key="3">
    <source>
        <dbReference type="ARBA" id="ARBA00023186"/>
    </source>
</evidence>
<evidence type="ECO:0000256" key="4">
    <source>
        <dbReference type="HAMAP-Rule" id="MF_02200"/>
    </source>
</evidence>
<evidence type="ECO:0000313" key="6">
    <source>
        <dbReference type="Proteomes" id="UP001366060"/>
    </source>
</evidence>
<evidence type="ECO:0000313" key="5">
    <source>
        <dbReference type="EMBL" id="MEL0658467.1"/>
    </source>
</evidence>
<dbReference type="Gene3D" id="3.30.70.920">
    <property type="match status" value="1"/>
</dbReference>
<comment type="subunit">
    <text evidence="4">Interacts with the cytoplasmic NapA precursor.</text>
</comment>
<dbReference type="Proteomes" id="UP001366060">
    <property type="component" value="Unassembled WGS sequence"/>
</dbReference>
<comment type="caution">
    <text evidence="5">The sequence shown here is derived from an EMBL/GenBank/DDBJ whole genome shotgun (WGS) entry which is preliminary data.</text>
</comment>
<dbReference type="PANTHER" id="PTHR38603">
    <property type="entry name" value="CHAPERONE NAPD"/>
    <property type="match status" value="1"/>
</dbReference>
<dbReference type="EMBL" id="JBAKBA010000007">
    <property type="protein sequence ID" value="MEL0658467.1"/>
    <property type="molecule type" value="Genomic_DNA"/>
</dbReference>
<evidence type="ECO:0000256" key="1">
    <source>
        <dbReference type="ARBA" id="ARBA00004496"/>
    </source>
</evidence>
<evidence type="ECO:0000256" key="2">
    <source>
        <dbReference type="ARBA" id="ARBA00022490"/>
    </source>
</evidence>
<protein>
    <recommendedName>
        <fullName evidence="4">Chaperone NapD</fullName>
    </recommendedName>
    <alternativeName>
        <fullName evidence="4">NapA signal peptide-binding chaperone NapD</fullName>
    </alternativeName>
</protein>